<protein>
    <recommendedName>
        <fullName evidence="3">Response regulatory domain-containing protein</fullName>
    </recommendedName>
</protein>
<dbReference type="PROSITE" id="PS50110">
    <property type="entry name" value="RESPONSE_REGULATORY"/>
    <property type="match status" value="1"/>
</dbReference>
<sequence>MSKARALIADDSATIQKVFELAFENEDIEVVVAGDGKAAFEKACELKPDIVIADVNMPEMNGFDLCRKIKDSDDISSIPVFLLSSALDEFDHKRSVEVGAAGRFEKPFRSEEMVNMVKKALSQPPVEKDEMKDEDTFDDFDVPLDYIMEGLDLEIEDTEILDSTEVGGAPDTETLDLKAEEILESDIDDDDEFEVEVISGEEALVVSAEDLISEEDFEDSQSPVYTAEANIETESMAEDPGLNNINESVYTAIAGVSPINDNKAEPEENFLQEAEPQEEKLVEETRRELAELEEMEPEDDMDDVFADYIADPVDTVEVESLEKVDAKLETLVDLVLKEVESGPFNDVLQETVNNAILGKITDEKMEPLIKNAIESAISDMKPQIMEMLRNVATELTLNMAEDMVRQTIEQIKSDN</sequence>
<gene>
    <name evidence="4" type="ORF">MNBD_NITROSPINAE04-1052</name>
</gene>
<dbReference type="EMBL" id="UOGA01000270">
    <property type="protein sequence ID" value="VAX24320.1"/>
    <property type="molecule type" value="Genomic_DNA"/>
</dbReference>
<dbReference type="InterPro" id="IPR011006">
    <property type="entry name" value="CheY-like_superfamily"/>
</dbReference>
<evidence type="ECO:0000256" key="2">
    <source>
        <dbReference type="ARBA" id="ARBA00023012"/>
    </source>
</evidence>
<dbReference type="PANTHER" id="PTHR44591:SF14">
    <property type="entry name" value="PROTEIN PILG"/>
    <property type="match status" value="1"/>
</dbReference>
<dbReference type="InterPro" id="IPR001789">
    <property type="entry name" value="Sig_transdc_resp-reg_receiver"/>
</dbReference>
<dbReference type="Gene3D" id="3.40.50.2300">
    <property type="match status" value="1"/>
</dbReference>
<dbReference type="InterPro" id="IPR050595">
    <property type="entry name" value="Bact_response_regulator"/>
</dbReference>
<keyword evidence="2" id="KW-0902">Two-component regulatory system</keyword>
<proteinExistence type="predicted"/>
<evidence type="ECO:0000256" key="1">
    <source>
        <dbReference type="ARBA" id="ARBA00022553"/>
    </source>
</evidence>
<keyword evidence="1" id="KW-0597">Phosphoprotein</keyword>
<feature type="domain" description="Response regulatory" evidence="3">
    <location>
        <begin position="5"/>
        <end position="121"/>
    </location>
</feature>
<dbReference type="SUPFAM" id="SSF52172">
    <property type="entry name" value="CheY-like"/>
    <property type="match status" value="1"/>
</dbReference>
<dbReference type="SMART" id="SM00448">
    <property type="entry name" value="REC"/>
    <property type="match status" value="1"/>
</dbReference>
<accession>A0A3B1CNR3</accession>
<evidence type="ECO:0000313" key="4">
    <source>
        <dbReference type="EMBL" id="VAX24320.1"/>
    </source>
</evidence>
<dbReference type="GO" id="GO:0000160">
    <property type="term" value="P:phosphorelay signal transduction system"/>
    <property type="evidence" value="ECO:0007669"/>
    <property type="project" value="UniProtKB-KW"/>
</dbReference>
<dbReference type="PANTHER" id="PTHR44591">
    <property type="entry name" value="STRESS RESPONSE REGULATOR PROTEIN 1"/>
    <property type="match status" value="1"/>
</dbReference>
<name>A0A3B1CNR3_9ZZZZ</name>
<reference evidence="4" key="1">
    <citation type="submission" date="2018-06" db="EMBL/GenBank/DDBJ databases">
        <authorList>
            <person name="Zhirakovskaya E."/>
        </authorList>
    </citation>
    <scope>NUCLEOTIDE SEQUENCE</scope>
</reference>
<evidence type="ECO:0000259" key="3">
    <source>
        <dbReference type="PROSITE" id="PS50110"/>
    </source>
</evidence>
<organism evidence="4">
    <name type="scientific">hydrothermal vent metagenome</name>
    <dbReference type="NCBI Taxonomy" id="652676"/>
    <lineage>
        <taxon>unclassified sequences</taxon>
        <taxon>metagenomes</taxon>
        <taxon>ecological metagenomes</taxon>
    </lineage>
</organism>
<dbReference type="Pfam" id="PF00072">
    <property type="entry name" value="Response_reg"/>
    <property type="match status" value="1"/>
</dbReference>
<dbReference type="AlphaFoldDB" id="A0A3B1CNR3"/>